<name>A0ABN3QJI5_9ACTN</name>
<proteinExistence type="predicted"/>
<dbReference type="InterPro" id="IPR025295">
    <property type="entry name" value="eCIS_core_dom"/>
</dbReference>
<feature type="compositionally biased region" description="Low complexity" evidence="1">
    <location>
        <begin position="172"/>
        <end position="181"/>
    </location>
</feature>
<keyword evidence="4" id="KW-1185">Reference proteome</keyword>
<dbReference type="Pfam" id="PF13699">
    <property type="entry name" value="eCIS_core"/>
    <property type="match status" value="1"/>
</dbReference>
<evidence type="ECO:0000313" key="3">
    <source>
        <dbReference type="EMBL" id="GAA2628223.1"/>
    </source>
</evidence>
<gene>
    <name evidence="3" type="ORF">GCM10010307_17910</name>
</gene>
<protein>
    <recommendedName>
        <fullName evidence="2">eCIS core domain-containing protein</fullName>
    </recommendedName>
</protein>
<comment type="caution">
    <text evidence="3">The sequence shown here is derived from an EMBL/GenBank/DDBJ whole genome shotgun (WGS) entry which is preliminary data.</text>
</comment>
<evidence type="ECO:0000259" key="2">
    <source>
        <dbReference type="Pfam" id="PF13699"/>
    </source>
</evidence>
<organism evidence="3 4">
    <name type="scientific">Streptomyces vastus</name>
    <dbReference type="NCBI Taxonomy" id="285451"/>
    <lineage>
        <taxon>Bacteria</taxon>
        <taxon>Bacillati</taxon>
        <taxon>Actinomycetota</taxon>
        <taxon>Actinomycetes</taxon>
        <taxon>Kitasatosporales</taxon>
        <taxon>Streptomycetaceae</taxon>
        <taxon>Streptomyces</taxon>
    </lineage>
</organism>
<feature type="domain" description="eCIS core" evidence="2">
    <location>
        <begin position="71"/>
        <end position="147"/>
    </location>
</feature>
<feature type="region of interest" description="Disordered" evidence="1">
    <location>
        <begin position="149"/>
        <end position="195"/>
    </location>
</feature>
<dbReference type="EMBL" id="BAAASJ010000020">
    <property type="protein sequence ID" value="GAA2628223.1"/>
    <property type="molecule type" value="Genomic_DNA"/>
</dbReference>
<reference evidence="3 4" key="1">
    <citation type="journal article" date="2019" name="Int. J. Syst. Evol. Microbiol.">
        <title>The Global Catalogue of Microorganisms (GCM) 10K type strain sequencing project: providing services to taxonomists for standard genome sequencing and annotation.</title>
        <authorList>
            <consortium name="The Broad Institute Genomics Platform"/>
            <consortium name="The Broad Institute Genome Sequencing Center for Infectious Disease"/>
            <person name="Wu L."/>
            <person name="Ma J."/>
        </authorList>
    </citation>
    <scope>NUCLEOTIDE SEQUENCE [LARGE SCALE GENOMIC DNA]</scope>
    <source>
        <strain evidence="3 4">JCM 4524</strain>
    </source>
</reference>
<sequence length="723" mass="77905">MQGVVQAKLAVGAVDDPLERAADRIALQVTGASLRRAPATAAAGSVPVARGGDAGPDVARAVGRMSGAGRPVPEGIRRRMESATGADLGGVRMHVGGESDRLNDTLGARAFTVGADVFVRRSEYTPGTATGDALLAHELVHTVQQGAAGPPLAQRDAEHPHTGGSGVGHAAGAGATSATATPVAQRAHNPALAPKETEGIERELTKASFAAASPTSQASHLLASTALVWRYGKNPRTDEQAEVGGGAKYLHHRKVEWERELNDRAAFVPSFPGETRDDVQPAWEHFQKEMDEREALGENRPPWFLVPALGYEAAGAWHPDNRQFMTDAGIEVQNPTLGDPQQKLGSTYARDTMFTQYSAATQNEHVTLATLQDPSVAIDRVLLVSGAGIDWIFQISNTGYLPDGQFVVVADVVDVPGPGGLPPGSQVQLIEFAGGLSAAAGGVYVYAADGTHLGWAATTDVECDTEAYYLAAIRPGMAVGNSDRNRGTPRALDQTMAETVRGRYQDAKAEQSYEHTLGPWRNRLNIEDLGWDIAVAAYRRLGGDTIFNEALHPTRNRGNYSPDIQPPGEVDLRNYWWYTQAQKDNPDRFVGGRSNSTLNYMQTSSWLFQNGMLTKDECLDLMAFVIADMVVSGEHSMQECMTTVLMVAPYSPPWDEADSLLIDKATATLSAWLQLIETGTLRAMLAETKLSLANQLQRKIWDRDLTLIRMLIVLGQQLRKNGA</sequence>
<evidence type="ECO:0000256" key="1">
    <source>
        <dbReference type="SAM" id="MobiDB-lite"/>
    </source>
</evidence>
<dbReference type="Proteomes" id="UP001500151">
    <property type="component" value="Unassembled WGS sequence"/>
</dbReference>
<accession>A0ABN3QJI5</accession>
<evidence type="ECO:0000313" key="4">
    <source>
        <dbReference type="Proteomes" id="UP001500151"/>
    </source>
</evidence>